<dbReference type="Pfam" id="PF10756">
    <property type="entry name" value="bPH_6"/>
    <property type="match status" value="1"/>
</dbReference>
<dbReference type="Proteomes" id="UP001596203">
    <property type="component" value="Unassembled WGS sequence"/>
</dbReference>
<organism evidence="3 4">
    <name type="scientific">Plantactinospora solaniradicis</name>
    <dbReference type="NCBI Taxonomy" id="1723736"/>
    <lineage>
        <taxon>Bacteria</taxon>
        <taxon>Bacillati</taxon>
        <taxon>Actinomycetota</taxon>
        <taxon>Actinomycetes</taxon>
        <taxon>Micromonosporales</taxon>
        <taxon>Micromonosporaceae</taxon>
        <taxon>Plantactinospora</taxon>
    </lineage>
</organism>
<evidence type="ECO:0000313" key="3">
    <source>
        <dbReference type="EMBL" id="MFC6017591.1"/>
    </source>
</evidence>
<protein>
    <submittedName>
        <fullName evidence="3">PH domain-containing protein</fullName>
    </submittedName>
</protein>
<feature type="region of interest" description="Disordered" evidence="1">
    <location>
        <begin position="117"/>
        <end position="144"/>
    </location>
</feature>
<dbReference type="EMBL" id="JBHSPR010000010">
    <property type="protein sequence ID" value="MFC6017591.1"/>
    <property type="molecule type" value="Genomic_DNA"/>
</dbReference>
<evidence type="ECO:0000313" key="4">
    <source>
        <dbReference type="Proteomes" id="UP001596203"/>
    </source>
</evidence>
<comment type="caution">
    <text evidence="3">The sequence shown here is derived from an EMBL/GenBank/DDBJ whole genome shotgun (WGS) entry which is preliminary data.</text>
</comment>
<keyword evidence="4" id="KW-1185">Reference proteome</keyword>
<evidence type="ECO:0000259" key="2">
    <source>
        <dbReference type="Pfam" id="PF10756"/>
    </source>
</evidence>
<feature type="domain" description="Low molecular weight protein antigen 6 PH" evidence="2">
    <location>
        <begin position="52"/>
        <end position="120"/>
    </location>
</feature>
<dbReference type="RefSeq" id="WP_377421953.1">
    <property type="nucleotide sequence ID" value="NZ_JBHSPR010000010.1"/>
</dbReference>
<feature type="compositionally biased region" description="Basic and acidic residues" evidence="1">
    <location>
        <begin position="121"/>
        <end position="144"/>
    </location>
</feature>
<dbReference type="InterPro" id="IPR019692">
    <property type="entry name" value="CFP-6_PH"/>
</dbReference>
<evidence type="ECO:0000256" key="1">
    <source>
        <dbReference type="SAM" id="MobiDB-lite"/>
    </source>
</evidence>
<sequence length="144" mass="15248">MSKTSTLRFRHNQAISVAAVIAFLGALPLATARWYLAPLLLVPVAIGVWGLRAGTDADTGGVRIRALLGERRIPWSDILELAANPRGQAMVRLRDGRTTPLPAVRSVDLPALITASGQSLDDSHPSRTAEAHGGSPDRTDPAGQ</sequence>
<reference evidence="4" key="1">
    <citation type="journal article" date="2019" name="Int. J. Syst. Evol. Microbiol.">
        <title>The Global Catalogue of Microorganisms (GCM) 10K type strain sequencing project: providing services to taxonomists for standard genome sequencing and annotation.</title>
        <authorList>
            <consortium name="The Broad Institute Genomics Platform"/>
            <consortium name="The Broad Institute Genome Sequencing Center for Infectious Disease"/>
            <person name="Wu L."/>
            <person name="Ma J."/>
        </authorList>
    </citation>
    <scope>NUCLEOTIDE SEQUENCE [LARGE SCALE GENOMIC DNA]</scope>
    <source>
        <strain evidence="4">ZS-35-S2</strain>
    </source>
</reference>
<accession>A0ABW1K7N5</accession>
<name>A0ABW1K7N5_9ACTN</name>
<proteinExistence type="predicted"/>
<gene>
    <name evidence="3" type="ORF">ACFP2T_15415</name>
</gene>